<dbReference type="SUPFAM" id="SSF52540">
    <property type="entry name" value="P-loop containing nucleoside triphosphate hydrolases"/>
    <property type="match status" value="1"/>
</dbReference>
<dbReference type="PANTHER" id="PTHR43158:SF1">
    <property type="entry name" value="ABC TRANSPORTER, ATP-BINDING PROTEIN"/>
    <property type="match status" value="1"/>
</dbReference>
<reference evidence="4 5" key="1">
    <citation type="submission" date="2016-10" db="EMBL/GenBank/DDBJ databases">
        <title>Paenibacillus species isolates.</title>
        <authorList>
            <person name="Beno S.M."/>
        </authorList>
    </citation>
    <scope>NUCLEOTIDE SEQUENCE [LARGE SCALE GENOMIC DNA]</scope>
    <source>
        <strain evidence="4 5">FSL H7-0604</strain>
    </source>
</reference>
<evidence type="ECO:0000256" key="2">
    <source>
        <dbReference type="ARBA" id="ARBA00022840"/>
    </source>
</evidence>
<name>A0A1R0XCM8_9BACL</name>
<gene>
    <name evidence="4" type="ORF">BJP51_14915</name>
</gene>
<dbReference type="PROSITE" id="PS50893">
    <property type="entry name" value="ABC_TRANSPORTER_2"/>
    <property type="match status" value="1"/>
</dbReference>
<comment type="caution">
    <text evidence="4">The sequence shown here is derived from an EMBL/GenBank/DDBJ whole genome shotgun (WGS) entry which is preliminary data.</text>
</comment>
<protein>
    <submittedName>
        <fullName evidence="4">Multidrug ABC transporter ATP-binding protein</fullName>
    </submittedName>
</protein>
<dbReference type="EMBL" id="MKQP01000016">
    <property type="protein sequence ID" value="OMD32807.1"/>
    <property type="molecule type" value="Genomic_DNA"/>
</dbReference>
<proteinExistence type="predicted"/>
<dbReference type="Proteomes" id="UP000187465">
    <property type="component" value="Unassembled WGS sequence"/>
</dbReference>
<dbReference type="GO" id="GO:0016887">
    <property type="term" value="F:ATP hydrolysis activity"/>
    <property type="evidence" value="ECO:0007669"/>
    <property type="project" value="InterPro"/>
</dbReference>
<dbReference type="PANTHER" id="PTHR43158">
    <property type="entry name" value="SKFA PEPTIDE EXPORT ATP-BINDING PROTEIN SKFE"/>
    <property type="match status" value="1"/>
</dbReference>
<dbReference type="InterPro" id="IPR003593">
    <property type="entry name" value="AAA+_ATPase"/>
</dbReference>
<evidence type="ECO:0000259" key="3">
    <source>
        <dbReference type="PROSITE" id="PS50893"/>
    </source>
</evidence>
<dbReference type="KEGG" id="pod:PODO_13300"/>
<dbReference type="Pfam" id="PF00005">
    <property type="entry name" value="ABC_tran"/>
    <property type="match status" value="1"/>
</dbReference>
<dbReference type="Gene3D" id="3.40.50.300">
    <property type="entry name" value="P-loop containing nucleotide triphosphate hydrolases"/>
    <property type="match status" value="1"/>
</dbReference>
<evidence type="ECO:0000313" key="4">
    <source>
        <dbReference type="EMBL" id="OMD32807.1"/>
    </source>
</evidence>
<keyword evidence="1" id="KW-0547">Nucleotide-binding</keyword>
<organism evidence="4 5">
    <name type="scientific">Paenibacillus odorifer</name>
    <dbReference type="NCBI Taxonomy" id="189426"/>
    <lineage>
        <taxon>Bacteria</taxon>
        <taxon>Bacillati</taxon>
        <taxon>Bacillota</taxon>
        <taxon>Bacilli</taxon>
        <taxon>Bacillales</taxon>
        <taxon>Paenibacillaceae</taxon>
        <taxon>Paenibacillus</taxon>
    </lineage>
</organism>
<dbReference type="GO" id="GO:0005524">
    <property type="term" value="F:ATP binding"/>
    <property type="evidence" value="ECO:0007669"/>
    <property type="project" value="UniProtKB-KW"/>
</dbReference>
<dbReference type="CDD" id="cd03230">
    <property type="entry name" value="ABC_DR_subfamily_A"/>
    <property type="match status" value="1"/>
</dbReference>
<dbReference type="InterPro" id="IPR027417">
    <property type="entry name" value="P-loop_NTPase"/>
</dbReference>
<feature type="domain" description="ABC transporter" evidence="3">
    <location>
        <begin position="13"/>
        <end position="235"/>
    </location>
</feature>
<evidence type="ECO:0000256" key="1">
    <source>
        <dbReference type="ARBA" id="ARBA00022741"/>
    </source>
</evidence>
<keyword evidence="2 4" id="KW-0067">ATP-binding</keyword>
<dbReference type="SMART" id="SM00382">
    <property type="entry name" value="AAA"/>
    <property type="match status" value="1"/>
</dbReference>
<dbReference type="AlphaFoldDB" id="A0A1R0XCM8"/>
<sequence>MENRGIRKLENILEVHEVTKKYSSKHALREVSFNLSAGKITGLLGSNGSGKSTLMKIIAGLSQPTTGRVSVIGGSVGTESKAVVSFMPDKPLTESWMSVSDALKFQTDFYPDFDLTKASRMLEFMKLSPQDKVKDLSKGMNERLQLTLALSRRASLYLLDEPIGGVDPVARTKILNALVEFYEEDSTILLSTHLVSDIERIFDDVIFIKEGEIVMHTAVEDIRLRQGKSIDELFREVYAEC</sequence>
<dbReference type="InterPro" id="IPR003439">
    <property type="entry name" value="ABC_transporter-like_ATP-bd"/>
</dbReference>
<evidence type="ECO:0000313" key="5">
    <source>
        <dbReference type="Proteomes" id="UP000187465"/>
    </source>
</evidence>
<accession>A0A1R0XCM8</accession>